<dbReference type="InterPro" id="IPR039928">
    <property type="entry name" value="LNK"/>
</dbReference>
<proteinExistence type="predicted"/>
<feature type="region of interest" description="Disordered" evidence="1">
    <location>
        <begin position="381"/>
        <end position="415"/>
    </location>
</feature>
<name>A0A368R0Y5_SETIT</name>
<dbReference type="EMBL" id="CM003532">
    <property type="protein sequence ID" value="RCV23855.1"/>
    <property type="molecule type" value="Genomic_DNA"/>
</dbReference>
<dbReference type="OrthoDB" id="1939712at2759"/>
<dbReference type="GO" id="GO:0006355">
    <property type="term" value="P:regulation of DNA-templated transcription"/>
    <property type="evidence" value="ECO:0007669"/>
    <property type="project" value="InterPro"/>
</dbReference>
<feature type="compositionally biased region" description="Polar residues" evidence="1">
    <location>
        <begin position="404"/>
        <end position="415"/>
    </location>
</feature>
<dbReference type="GO" id="GO:0007623">
    <property type="term" value="P:circadian rhythm"/>
    <property type="evidence" value="ECO:0007669"/>
    <property type="project" value="InterPro"/>
</dbReference>
<protein>
    <submittedName>
        <fullName evidence="2">Uncharacterized protein</fullName>
    </submittedName>
</protein>
<accession>A0A368R0Y5</accession>
<reference evidence="2" key="2">
    <citation type="submission" date="2015-07" db="EMBL/GenBank/DDBJ databases">
        <authorList>
            <person name="Noorani M."/>
        </authorList>
    </citation>
    <scope>NUCLEOTIDE SEQUENCE</scope>
    <source>
        <strain evidence="2">Yugu1</strain>
    </source>
</reference>
<evidence type="ECO:0000256" key="1">
    <source>
        <dbReference type="SAM" id="MobiDB-lite"/>
    </source>
</evidence>
<reference evidence="2" key="1">
    <citation type="journal article" date="2012" name="Nat. Biotechnol.">
        <title>Reference genome sequence of the model plant Setaria.</title>
        <authorList>
            <person name="Bennetzen J.L."/>
            <person name="Schmutz J."/>
            <person name="Wang H."/>
            <person name="Percifield R."/>
            <person name="Hawkins J."/>
            <person name="Pontaroli A.C."/>
            <person name="Estep M."/>
            <person name="Feng L."/>
            <person name="Vaughn J.N."/>
            <person name="Grimwood J."/>
            <person name="Jenkins J."/>
            <person name="Barry K."/>
            <person name="Lindquist E."/>
            <person name="Hellsten U."/>
            <person name="Deshpande S."/>
            <person name="Wang X."/>
            <person name="Wu X."/>
            <person name="Mitros T."/>
            <person name="Triplett J."/>
            <person name="Yang X."/>
            <person name="Ye C.Y."/>
            <person name="Mauro-Herrera M."/>
            <person name="Wang L."/>
            <person name="Li P."/>
            <person name="Sharma M."/>
            <person name="Sharma R."/>
            <person name="Ronald P.C."/>
            <person name="Panaud O."/>
            <person name="Kellogg E.A."/>
            <person name="Brutnell T.P."/>
            <person name="Doust A.N."/>
            <person name="Tuskan G.A."/>
            <person name="Rokhsar D."/>
            <person name="Devos K.M."/>
        </authorList>
    </citation>
    <scope>NUCLEOTIDE SEQUENCE [LARGE SCALE GENOMIC DNA]</scope>
    <source>
        <strain evidence="2">Yugu1</strain>
    </source>
</reference>
<feature type="region of interest" description="Disordered" evidence="1">
    <location>
        <begin position="1"/>
        <end position="56"/>
    </location>
</feature>
<evidence type="ECO:0000313" key="2">
    <source>
        <dbReference type="EMBL" id="RCV23855.1"/>
    </source>
</evidence>
<dbReference type="PANTHER" id="PTHR33334">
    <property type="entry name" value="PROTEIN LNK1"/>
    <property type="match status" value="1"/>
</dbReference>
<dbReference type="STRING" id="4555.A0A368R0Y5"/>
<dbReference type="AlphaFoldDB" id="A0A368R0Y5"/>
<sequence>MSTEEEGTETSRLSPPGSRAARPADLAGPARGQWQVGRALPGPTHETSPLSSASSSFLLPRPHQLSCGGGCRIPGFSEPPGTAYEDPVACASCCMSTMAWYPLPQSGAALSAGDEFLENQSAGWSLWSFTSSDDHDAAAAYPETHGSGAAPSEEGVGAAELLAIAGSVGVVLRKAAMRSVVRSPVKWQWRFPPLLRNLDRSQFSDEEMRRMDAPFEALDMFPDSMHRLLSYEDMLSGVLTGSSSGDGEVKLERDGVDAMDTCGFPLFSHDLQNAEPNGSEEMLADTLSMDKDGMGTVKRSRSFADDESAGGFNFESLVLEELEDVVFQLTKKTRICFRDAFFRMAETSSNARCGSRIPAAADCCPERATNAIDRTVADLTMRPPSPAPLQDHGSCFDGGGSGAEAQSTTGWTATA</sequence>
<dbReference type="PANTHER" id="PTHR33334:SF6">
    <property type="entry name" value="OS01G0281100 PROTEIN"/>
    <property type="match status" value="1"/>
</dbReference>
<organism evidence="2">
    <name type="scientific">Setaria italica</name>
    <name type="common">Foxtail millet</name>
    <name type="synonym">Panicum italicum</name>
    <dbReference type="NCBI Taxonomy" id="4555"/>
    <lineage>
        <taxon>Eukaryota</taxon>
        <taxon>Viridiplantae</taxon>
        <taxon>Streptophyta</taxon>
        <taxon>Embryophyta</taxon>
        <taxon>Tracheophyta</taxon>
        <taxon>Spermatophyta</taxon>
        <taxon>Magnoliopsida</taxon>
        <taxon>Liliopsida</taxon>
        <taxon>Poales</taxon>
        <taxon>Poaceae</taxon>
        <taxon>PACMAD clade</taxon>
        <taxon>Panicoideae</taxon>
        <taxon>Panicodae</taxon>
        <taxon>Paniceae</taxon>
        <taxon>Cenchrinae</taxon>
        <taxon>Setaria</taxon>
    </lineage>
</organism>
<gene>
    <name evidence="2" type="ORF">SETIT_5G038300v2</name>
</gene>